<dbReference type="InterPro" id="IPR004547">
    <property type="entry name" value="Glucosamine6P_isomerase"/>
</dbReference>
<dbReference type="EMBL" id="MPJZ01000082">
    <property type="protein sequence ID" value="OLU44123.1"/>
    <property type="molecule type" value="Genomic_DNA"/>
</dbReference>
<accession>A0A140DRB3</accession>
<dbReference type="GO" id="GO:0004342">
    <property type="term" value="F:glucosamine-6-phosphate deaminase activity"/>
    <property type="evidence" value="ECO:0007669"/>
    <property type="project" value="UniProtKB-EC"/>
</dbReference>
<keyword evidence="2" id="KW-0119">Carbohydrate metabolism</keyword>
<dbReference type="PANTHER" id="PTHR11280:SF5">
    <property type="entry name" value="GLUCOSAMINE-6-PHOSPHATE ISOMERASE"/>
    <property type="match status" value="1"/>
</dbReference>
<evidence type="ECO:0000313" key="4">
    <source>
        <dbReference type="EMBL" id="AMK53190.1"/>
    </source>
</evidence>
<evidence type="ECO:0000313" key="6">
    <source>
        <dbReference type="Proteomes" id="UP000069771"/>
    </source>
</evidence>
<dbReference type="CDD" id="cd01399">
    <property type="entry name" value="GlcN6P_deaminase"/>
    <property type="match status" value="1"/>
</dbReference>
<dbReference type="Gene3D" id="3.40.50.1360">
    <property type="match status" value="1"/>
</dbReference>
<dbReference type="STRING" id="1702221.AALO17_00560"/>
<dbReference type="AlphaFoldDB" id="A0A140DRB3"/>
<dbReference type="GeneID" id="78476979"/>
<evidence type="ECO:0000313" key="5">
    <source>
        <dbReference type="EMBL" id="OLU44123.1"/>
    </source>
</evidence>
<dbReference type="PROSITE" id="PS01161">
    <property type="entry name" value="GLC_GALNAC_ISOMERASE"/>
    <property type="match status" value="1"/>
</dbReference>
<sequence length="256" mass="28924">MRLTICKNYDDVSRIMAERVLTLLEKKPDLVFCLPAGNSPVGMYKELVKAYKEGKADFSSLQTFDMDEYVGLGPEDPQSFIHFMHHHFLDHVNINLDNVRYPDAMAVDLDTELRQYAKEIAHKGLDIAITGIGDDGHIAFNEPGAVQYPETHKVKLDEATRLQNAPAFGNDPEAVPEYAITTGMAEHMKTKNYFVVCSGSRKAPLLQRFFSREELDPQFPVSWLRMHPNVEFIVDEEAAALIPDDIRKKALAGEEL</sequence>
<dbReference type="Proteomes" id="UP000069771">
    <property type="component" value="Chromosome"/>
</dbReference>
<dbReference type="PANTHER" id="PTHR11280">
    <property type="entry name" value="GLUCOSAMINE-6-PHOSPHATE ISOMERASE"/>
    <property type="match status" value="1"/>
</dbReference>
<dbReference type="GO" id="GO:0006043">
    <property type="term" value="P:glucosamine catabolic process"/>
    <property type="evidence" value="ECO:0007669"/>
    <property type="project" value="TreeGrafter"/>
</dbReference>
<dbReference type="InterPro" id="IPR037171">
    <property type="entry name" value="NagB/RpiA_transferase-like"/>
</dbReference>
<protein>
    <submittedName>
        <fullName evidence="4">Glucosamine-6-phosphate deaminase</fullName>
        <ecNumber evidence="4">3.5.99.6</ecNumber>
    </submittedName>
</protein>
<dbReference type="GO" id="GO:0042802">
    <property type="term" value="F:identical protein binding"/>
    <property type="evidence" value="ECO:0007669"/>
    <property type="project" value="TreeGrafter"/>
</dbReference>
<reference evidence="4 6" key="1">
    <citation type="journal article" date="2016" name="Gut Pathog.">
        <title>Whole genome sequencing of "Faecalibaculum rodentium" ALO17, isolated from C57BL/6J laboratory mouse feces.</title>
        <authorList>
            <person name="Lim S."/>
            <person name="Chang D.H."/>
            <person name="Ahn S."/>
            <person name="Kim B.C."/>
        </authorList>
    </citation>
    <scope>NUCLEOTIDE SEQUENCE [LARGE SCALE GENOMIC DNA]</scope>
    <source>
        <strain evidence="4 6">Alo17</strain>
    </source>
</reference>
<dbReference type="GO" id="GO:0005737">
    <property type="term" value="C:cytoplasm"/>
    <property type="evidence" value="ECO:0007669"/>
    <property type="project" value="TreeGrafter"/>
</dbReference>
<dbReference type="SUPFAM" id="SSF100950">
    <property type="entry name" value="NagB/RpiA/CoA transferase-like"/>
    <property type="match status" value="1"/>
</dbReference>
<reference evidence="5 7" key="2">
    <citation type="submission" date="2016-11" db="EMBL/GenBank/DDBJ databases">
        <title>Description of two novel members of the family Erysipelotrichaceae: Ileibacterium lipovorans gen. nov., sp. nov. and Dubosiella newyorkensis, gen. nov., sp. nov.</title>
        <authorList>
            <person name="Cox L.M."/>
            <person name="Sohn J."/>
            <person name="Tyrrell K.L."/>
            <person name="Citron D.M."/>
            <person name="Lawson P.A."/>
            <person name="Patel N.B."/>
            <person name="Iizumi T."/>
            <person name="Perez-Perez G.I."/>
            <person name="Goldstein E.J."/>
            <person name="Blaser M.J."/>
        </authorList>
    </citation>
    <scope>NUCLEOTIDE SEQUENCE [LARGE SCALE GENOMIC DNA]</scope>
    <source>
        <strain evidence="5 7">NYU-BL-K8</strain>
    </source>
</reference>
<dbReference type="EMBL" id="CP011391">
    <property type="protein sequence ID" value="AMK53190.1"/>
    <property type="molecule type" value="Genomic_DNA"/>
</dbReference>
<proteinExistence type="predicted"/>
<dbReference type="GO" id="GO:0006046">
    <property type="term" value="P:N-acetylglucosamine catabolic process"/>
    <property type="evidence" value="ECO:0007669"/>
    <property type="project" value="TreeGrafter"/>
</dbReference>
<dbReference type="OrthoDB" id="9791139at2"/>
<dbReference type="Pfam" id="PF01182">
    <property type="entry name" value="Glucosamine_iso"/>
    <property type="match status" value="1"/>
</dbReference>
<dbReference type="GO" id="GO:0019262">
    <property type="term" value="P:N-acetylneuraminate catabolic process"/>
    <property type="evidence" value="ECO:0007669"/>
    <property type="project" value="TreeGrafter"/>
</dbReference>
<dbReference type="PATRIC" id="fig|1702221.3.peg.55"/>
<dbReference type="RefSeq" id="WP_067554014.1">
    <property type="nucleotide sequence ID" value="NZ_CAJTBG010000076.1"/>
</dbReference>
<dbReference type="InterPro" id="IPR018321">
    <property type="entry name" value="Glucosamine6P_isomerase_CS"/>
</dbReference>
<keyword evidence="1 4" id="KW-0378">Hydrolase</keyword>
<keyword evidence="6" id="KW-1185">Reference proteome</keyword>
<evidence type="ECO:0000313" key="7">
    <source>
        <dbReference type="Proteomes" id="UP000186758"/>
    </source>
</evidence>
<dbReference type="EC" id="3.5.99.6" evidence="4"/>
<evidence type="ECO:0000256" key="1">
    <source>
        <dbReference type="ARBA" id="ARBA00022801"/>
    </source>
</evidence>
<dbReference type="KEGG" id="fro:AALO17_00560"/>
<evidence type="ECO:0000259" key="3">
    <source>
        <dbReference type="Pfam" id="PF01182"/>
    </source>
</evidence>
<gene>
    <name evidence="4" type="ORF">AALO17_00560</name>
    <name evidence="5" type="ORF">BO223_09455</name>
</gene>
<dbReference type="Proteomes" id="UP000186758">
    <property type="component" value="Unassembled WGS sequence"/>
</dbReference>
<feature type="domain" description="Glucosamine/galactosamine-6-phosphate isomerase" evidence="3">
    <location>
        <begin position="12"/>
        <end position="225"/>
    </location>
</feature>
<dbReference type="GO" id="GO:0005975">
    <property type="term" value="P:carbohydrate metabolic process"/>
    <property type="evidence" value="ECO:0007669"/>
    <property type="project" value="InterPro"/>
</dbReference>
<dbReference type="InterPro" id="IPR006148">
    <property type="entry name" value="Glc/Gal-6P_isomerase"/>
</dbReference>
<evidence type="ECO:0000256" key="2">
    <source>
        <dbReference type="ARBA" id="ARBA00023277"/>
    </source>
</evidence>
<organism evidence="4 6">
    <name type="scientific">Faecalibaculum rodentium</name>
    <dbReference type="NCBI Taxonomy" id="1702221"/>
    <lineage>
        <taxon>Bacteria</taxon>
        <taxon>Bacillati</taxon>
        <taxon>Bacillota</taxon>
        <taxon>Erysipelotrichia</taxon>
        <taxon>Erysipelotrichales</taxon>
        <taxon>Erysipelotrichaceae</taxon>
        <taxon>Faecalibaculum</taxon>
    </lineage>
</organism>
<name>A0A140DRB3_9FIRM</name>